<dbReference type="AlphaFoldDB" id="A0A4X1W5B4"/>
<dbReference type="Ensembl" id="ENSSSCT00070058352.1">
    <property type="protein sequence ID" value="ENSSSCP00070049618.1"/>
    <property type="gene ID" value="ENSSSCG00070029081.1"/>
</dbReference>
<proteinExistence type="predicted"/>
<evidence type="ECO:0000313" key="2">
    <source>
        <dbReference type="Proteomes" id="UP000314985"/>
    </source>
</evidence>
<organism evidence="1 2">
    <name type="scientific">Sus scrofa</name>
    <name type="common">Pig</name>
    <dbReference type="NCBI Taxonomy" id="9823"/>
    <lineage>
        <taxon>Eukaryota</taxon>
        <taxon>Metazoa</taxon>
        <taxon>Chordata</taxon>
        <taxon>Craniata</taxon>
        <taxon>Vertebrata</taxon>
        <taxon>Euteleostomi</taxon>
        <taxon>Mammalia</taxon>
        <taxon>Eutheria</taxon>
        <taxon>Laurasiatheria</taxon>
        <taxon>Artiodactyla</taxon>
        <taxon>Suina</taxon>
        <taxon>Suidae</taxon>
        <taxon>Sus</taxon>
    </lineage>
</organism>
<protein>
    <submittedName>
        <fullName evidence="1">Uncharacterized protein</fullName>
    </submittedName>
</protein>
<accession>A0A4X1W5B4</accession>
<sequence>MFHLREVHRLCKARNRVSSGLLKSLAEEGAIPIVMVPSSSLKTALDFALQFCSLQVAFVQVRTEYPWLRWFYSLLSPVSLPFFLPLMSSPSACLCQSLSFHLCAGPDSSAPLHPVCCSFCCSASARSLASAPLPLILFITSTDSL</sequence>
<reference evidence="1" key="2">
    <citation type="submission" date="2025-08" db="UniProtKB">
        <authorList>
            <consortium name="Ensembl"/>
        </authorList>
    </citation>
    <scope>IDENTIFICATION</scope>
</reference>
<evidence type="ECO:0000313" key="1">
    <source>
        <dbReference type="Ensembl" id="ENSSSCP00070049618.1"/>
    </source>
</evidence>
<reference evidence="1 2" key="1">
    <citation type="submission" date="2017-08" db="EMBL/GenBank/DDBJ databases">
        <title>USMARCv1.0.</title>
        <authorList>
            <person name="Hannum G.I."/>
            <person name="Koren S."/>
            <person name="Schroeder S.G."/>
            <person name="Chin S.C."/>
            <person name="Nonneman D.J."/>
            <person name="Becker S.A."/>
            <person name="Rosen B.D."/>
            <person name="Bickhart D.M."/>
            <person name="Putnam N.H."/>
            <person name="Green R.E."/>
            <person name="Tuggle C.K."/>
            <person name="Liu H."/>
            <person name="Rohrer G.A."/>
            <person name="Warr A."/>
            <person name="Hall R."/>
            <person name="Kim K."/>
            <person name="Hume D.A."/>
            <person name="Talbot R."/>
            <person name="Chow W."/>
            <person name="Howe K."/>
            <person name="Schwartz A.S."/>
            <person name="Watson M."/>
            <person name="Archibald A.L."/>
            <person name="Phillippy A.M."/>
            <person name="Smith T.P.L."/>
        </authorList>
    </citation>
    <scope>NUCLEOTIDE SEQUENCE [LARGE SCALE GENOMIC DNA]</scope>
</reference>
<dbReference type="Proteomes" id="UP000314985">
    <property type="component" value="Chromosome 3"/>
</dbReference>
<name>A0A4X1W5B4_PIG</name>